<accession>D8TPC2</accession>
<dbReference type="EMBL" id="GL378330">
    <property type="protein sequence ID" value="EFJ50736.1"/>
    <property type="molecule type" value="Genomic_DNA"/>
</dbReference>
<organism evidence="3">
    <name type="scientific">Volvox carteri f. nagariensis</name>
    <dbReference type="NCBI Taxonomy" id="3068"/>
    <lineage>
        <taxon>Eukaryota</taxon>
        <taxon>Viridiplantae</taxon>
        <taxon>Chlorophyta</taxon>
        <taxon>core chlorophytes</taxon>
        <taxon>Chlorophyceae</taxon>
        <taxon>CS clade</taxon>
        <taxon>Chlamydomonadales</taxon>
        <taxon>Volvocaceae</taxon>
        <taxon>Volvox</taxon>
    </lineage>
</organism>
<dbReference type="KEGG" id="vcn:VOLCADRAFT_116771"/>
<keyword evidence="3" id="KW-1185">Reference proteome</keyword>
<reference evidence="2 3" key="1">
    <citation type="journal article" date="2010" name="Science">
        <title>Genomic analysis of organismal complexity in the multicellular green alga Volvox carteri.</title>
        <authorList>
            <person name="Prochnik S.E."/>
            <person name="Umen J."/>
            <person name="Nedelcu A.M."/>
            <person name="Hallmann A."/>
            <person name="Miller S.M."/>
            <person name="Nishii I."/>
            <person name="Ferris P."/>
            <person name="Kuo A."/>
            <person name="Mitros T."/>
            <person name="Fritz-Laylin L.K."/>
            <person name="Hellsten U."/>
            <person name="Chapman J."/>
            <person name="Simakov O."/>
            <person name="Rensing S.A."/>
            <person name="Terry A."/>
            <person name="Pangilinan J."/>
            <person name="Kapitonov V."/>
            <person name="Jurka J."/>
            <person name="Salamov A."/>
            <person name="Shapiro H."/>
            <person name="Schmutz J."/>
            <person name="Grimwood J."/>
            <person name="Lindquist E."/>
            <person name="Lucas S."/>
            <person name="Grigoriev I.V."/>
            <person name="Schmitt R."/>
            <person name="Kirk D."/>
            <person name="Rokhsar D.S."/>
        </authorList>
    </citation>
    <scope>NUCLEOTIDE SEQUENCE [LARGE SCALE GENOMIC DNA]</scope>
    <source>
        <strain evidence="3">f. Nagariensis / Eve</strain>
    </source>
</reference>
<dbReference type="GO" id="GO:0009941">
    <property type="term" value="C:chloroplast envelope"/>
    <property type="evidence" value="ECO:0007669"/>
    <property type="project" value="TreeGrafter"/>
</dbReference>
<dbReference type="InParanoid" id="D8TPC2"/>
<gene>
    <name evidence="2" type="ORF">VOLCADRAFT_116771</name>
</gene>
<name>D8TPC2_VOLCA</name>
<dbReference type="STRING" id="3068.D8TPC2"/>
<dbReference type="InterPro" id="IPR034628">
    <property type="entry name" value="MEX1/MEX1-like"/>
</dbReference>
<dbReference type="Proteomes" id="UP000001058">
    <property type="component" value="Unassembled WGS sequence"/>
</dbReference>
<dbReference type="GeneID" id="9624325"/>
<keyword evidence="1" id="KW-0472">Membrane</keyword>
<feature type="transmembrane region" description="Helical" evidence="1">
    <location>
        <begin position="21"/>
        <end position="42"/>
    </location>
</feature>
<evidence type="ECO:0000256" key="1">
    <source>
        <dbReference type="SAM" id="Phobius"/>
    </source>
</evidence>
<dbReference type="OrthoDB" id="8048523at2759"/>
<dbReference type="AlphaFoldDB" id="D8TPC2"/>
<keyword evidence="1" id="KW-0812">Transmembrane</keyword>
<dbReference type="PANTHER" id="PTHR34809:SF1">
    <property type="entry name" value="MALTOSE EXCESS PROTEIN 1, CHLOROPLASTIC-RELATED"/>
    <property type="match status" value="1"/>
</dbReference>
<keyword evidence="1" id="KW-1133">Transmembrane helix</keyword>
<dbReference type="RefSeq" id="XP_002948329.1">
    <property type="nucleotide sequence ID" value="XM_002948283.1"/>
</dbReference>
<dbReference type="PANTHER" id="PTHR34809">
    <property type="entry name" value="MALTOSE EXCESS PROTEIN 1, CHLOROPLASTIC-RELATED"/>
    <property type="match status" value="1"/>
</dbReference>
<protein>
    <submittedName>
        <fullName evidence="2">Uncharacterized protein</fullName>
    </submittedName>
</protein>
<feature type="transmembrane region" description="Helical" evidence="1">
    <location>
        <begin position="48"/>
        <end position="73"/>
    </location>
</feature>
<feature type="transmembrane region" description="Helical" evidence="1">
    <location>
        <begin position="118"/>
        <end position="139"/>
    </location>
</feature>
<evidence type="ECO:0000313" key="3">
    <source>
        <dbReference type="Proteomes" id="UP000001058"/>
    </source>
</evidence>
<feature type="non-terminal residue" evidence="2">
    <location>
        <position position="140"/>
    </location>
</feature>
<proteinExistence type="predicted"/>
<evidence type="ECO:0000313" key="2">
    <source>
        <dbReference type="EMBL" id="EFJ50736.1"/>
    </source>
</evidence>
<sequence>MASGHASALSIISWEGYLSAMFGNTLIAVNVQLVGILNNFLILTQVALAGFMPLAIFLLAAAFTAISTGMSLTRVHKLSGTSQGQDEKFGTWQMWQLGSGLVGIAVVPQVLYNTVAPAASSLLPFFCTFLVLGGILIGVK</sequence>
<dbReference type="GO" id="GO:0005363">
    <property type="term" value="F:maltose transmembrane transporter activity"/>
    <property type="evidence" value="ECO:0007669"/>
    <property type="project" value="TreeGrafter"/>
</dbReference>